<comment type="similarity">
    <text evidence="1">Belongs to the GHMP kinase family. GalK subfamily.</text>
</comment>
<dbReference type="Proteomes" id="UP001595665">
    <property type="component" value="Unassembled WGS sequence"/>
</dbReference>
<evidence type="ECO:0000256" key="4">
    <source>
        <dbReference type="ARBA" id="ARBA00022777"/>
    </source>
</evidence>
<dbReference type="PANTHER" id="PTHR10457:SF7">
    <property type="entry name" value="GALACTOKINASE-RELATED"/>
    <property type="match status" value="1"/>
</dbReference>
<feature type="domain" description="Galactokinase N-terminal" evidence="10">
    <location>
        <begin position="7"/>
        <end position="51"/>
    </location>
</feature>
<dbReference type="PANTHER" id="PTHR10457">
    <property type="entry name" value="MEVALONATE KINASE/GALACTOKINASE"/>
    <property type="match status" value="1"/>
</dbReference>
<dbReference type="PROSITE" id="PS00627">
    <property type="entry name" value="GHMP_KINASES_ATP"/>
    <property type="match status" value="1"/>
</dbReference>
<reference evidence="12" key="1">
    <citation type="journal article" date="2019" name="Int. J. Syst. Evol. Microbiol.">
        <title>The Global Catalogue of Microorganisms (GCM) 10K type strain sequencing project: providing services to taxonomists for standard genome sequencing and annotation.</title>
        <authorList>
            <consortium name="The Broad Institute Genomics Platform"/>
            <consortium name="The Broad Institute Genome Sequencing Center for Infectious Disease"/>
            <person name="Wu L."/>
            <person name="Ma J."/>
        </authorList>
    </citation>
    <scope>NUCLEOTIDE SEQUENCE [LARGE SCALE GENOMIC DNA]</scope>
    <source>
        <strain evidence="12">CCM 7480</strain>
    </source>
</reference>
<gene>
    <name evidence="11" type="primary">galK</name>
    <name evidence="11" type="ORF">ACFOPH_24650</name>
</gene>
<dbReference type="Gene3D" id="3.30.230.10">
    <property type="match status" value="1"/>
</dbReference>
<evidence type="ECO:0000256" key="6">
    <source>
        <dbReference type="ARBA" id="ARBA00023144"/>
    </source>
</evidence>
<keyword evidence="6" id="KW-0299">Galactose metabolism</keyword>
<dbReference type="InterPro" id="IPR006206">
    <property type="entry name" value="Mevalonate/galactokinase"/>
</dbReference>
<dbReference type="GO" id="GO:0004335">
    <property type="term" value="F:galactokinase activity"/>
    <property type="evidence" value="ECO:0007669"/>
    <property type="project" value="UniProtKB-EC"/>
</dbReference>
<feature type="domain" description="GHMP kinase N-terminal" evidence="8">
    <location>
        <begin position="83"/>
        <end position="168"/>
    </location>
</feature>
<dbReference type="InterPro" id="IPR019539">
    <property type="entry name" value="GalKase_N"/>
</dbReference>
<dbReference type="PRINTS" id="PR00959">
    <property type="entry name" value="MEVGALKINASE"/>
</dbReference>
<dbReference type="InterPro" id="IPR000705">
    <property type="entry name" value="Galactokinase"/>
</dbReference>
<dbReference type="Pfam" id="PF00288">
    <property type="entry name" value="GHMP_kinases_N"/>
    <property type="match status" value="1"/>
</dbReference>
<dbReference type="Pfam" id="PF08544">
    <property type="entry name" value="GHMP_kinases_C"/>
    <property type="match status" value="1"/>
</dbReference>
<organism evidence="11 12">
    <name type="scientific">Massilia haematophila</name>
    <dbReference type="NCBI Taxonomy" id="457923"/>
    <lineage>
        <taxon>Bacteria</taxon>
        <taxon>Pseudomonadati</taxon>
        <taxon>Pseudomonadota</taxon>
        <taxon>Betaproteobacteria</taxon>
        <taxon>Burkholderiales</taxon>
        <taxon>Oxalobacteraceae</taxon>
        <taxon>Telluria group</taxon>
        <taxon>Massilia</taxon>
    </lineage>
</organism>
<dbReference type="Pfam" id="PF10509">
    <property type="entry name" value="GalKase_gal_bdg"/>
    <property type="match status" value="1"/>
</dbReference>
<sequence>MLTTDSFFGGAPEANASAPGRVNLLGEHTDYNDGFMLPVATPQRTTVALARSGDGHFHFYSSTLDAHVTFAPDSSAPQGFGSYIEGCIRLVEAEGVQVPPLRVWVSTDVPVGSGLSSSAALEVATLRALRQLLAFELDDVKLARIAQRAEIEYARVNCGIMDQMASSLADEGHMLFIDARSLEHRLAPLPADAEIIVVDSGVARKLAGSKYNERRAECEEASRKLGVQALRDVTDPQRVEGLPEPLRRRARHVVTEDLRVLEALEGVSAERFGQLMNASHTSLRDDYEVSIPELDELCELLRAQDGVYGARLTGAGFGGACVALCRAGSAARAAEAALAQYNKKDGRQGRILIPVPAERKENNESV</sequence>
<evidence type="ECO:0000313" key="11">
    <source>
        <dbReference type="EMBL" id="MFC3461403.1"/>
    </source>
</evidence>
<dbReference type="EC" id="2.7.1.6" evidence="7"/>
<dbReference type="InterPro" id="IPR006204">
    <property type="entry name" value="GHMP_kinase_N_dom"/>
</dbReference>
<evidence type="ECO:0000259" key="8">
    <source>
        <dbReference type="Pfam" id="PF00288"/>
    </source>
</evidence>
<dbReference type="PIRSF" id="PIRSF000530">
    <property type="entry name" value="Galactokinase"/>
    <property type="match status" value="1"/>
</dbReference>
<evidence type="ECO:0000256" key="2">
    <source>
        <dbReference type="ARBA" id="ARBA00022679"/>
    </source>
</evidence>
<evidence type="ECO:0000256" key="5">
    <source>
        <dbReference type="ARBA" id="ARBA00022840"/>
    </source>
</evidence>
<proteinExistence type="inferred from homology"/>
<evidence type="ECO:0000313" key="12">
    <source>
        <dbReference type="Proteomes" id="UP001595665"/>
    </source>
</evidence>
<evidence type="ECO:0000256" key="7">
    <source>
        <dbReference type="NCBIfam" id="TIGR00131"/>
    </source>
</evidence>
<comment type="caution">
    <text evidence="11">The sequence shown here is derived from an EMBL/GenBank/DDBJ whole genome shotgun (WGS) entry which is preliminary data.</text>
</comment>
<evidence type="ECO:0000256" key="3">
    <source>
        <dbReference type="ARBA" id="ARBA00022741"/>
    </source>
</evidence>
<dbReference type="InterPro" id="IPR036554">
    <property type="entry name" value="GHMP_kinase_C_sf"/>
</dbReference>
<keyword evidence="12" id="KW-1185">Reference proteome</keyword>
<dbReference type="SUPFAM" id="SSF55060">
    <property type="entry name" value="GHMP Kinase, C-terminal domain"/>
    <property type="match status" value="1"/>
</dbReference>
<dbReference type="InterPro" id="IPR020568">
    <property type="entry name" value="Ribosomal_Su5_D2-typ_SF"/>
</dbReference>
<evidence type="ECO:0000259" key="9">
    <source>
        <dbReference type="Pfam" id="PF08544"/>
    </source>
</evidence>
<dbReference type="InterPro" id="IPR006203">
    <property type="entry name" value="GHMP_knse_ATP-bd_CS"/>
</dbReference>
<dbReference type="EMBL" id="JBHRVV010000001">
    <property type="protein sequence ID" value="MFC3461403.1"/>
    <property type="molecule type" value="Genomic_DNA"/>
</dbReference>
<dbReference type="PRINTS" id="PR00473">
    <property type="entry name" value="GALCTOKINASE"/>
</dbReference>
<evidence type="ECO:0000256" key="1">
    <source>
        <dbReference type="ARBA" id="ARBA00006566"/>
    </source>
</evidence>
<feature type="domain" description="GHMP kinase C-terminal" evidence="9">
    <location>
        <begin position="263"/>
        <end position="342"/>
    </location>
</feature>
<keyword evidence="3" id="KW-0547">Nucleotide-binding</keyword>
<keyword evidence="2 11" id="KW-0808">Transferase</keyword>
<dbReference type="NCBIfam" id="TIGR00131">
    <property type="entry name" value="gal_kin"/>
    <property type="match status" value="1"/>
</dbReference>
<accession>A0ABV7PTR2</accession>
<dbReference type="InterPro" id="IPR013750">
    <property type="entry name" value="GHMP_kinase_C_dom"/>
</dbReference>
<keyword evidence="6" id="KW-0119">Carbohydrate metabolism</keyword>
<protein>
    <recommendedName>
        <fullName evidence="7">Galactokinase</fullName>
        <ecNumber evidence="7">2.7.1.6</ecNumber>
    </recommendedName>
</protein>
<dbReference type="SUPFAM" id="SSF54211">
    <property type="entry name" value="Ribosomal protein S5 domain 2-like"/>
    <property type="match status" value="1"/>
</dbReference>
<name>A0ABV7PTR2_9BURK</name>
<dbReference type="Gene3D" id="3.30.70.890">
    <property type="entry name" value="GHMP kinase, C-terminal domain"/>
    <property type="match status" value="1"/>
</dbReference>
<evidence type="ECO:0000259" key="10">
    <source>
        <dbReference type="Pfam" id="PF10509"/>
    </source>
</evidence>
<dbReference type="RefSeq" id="WP_379737797.1">
    <property type="nucleotide sequence ID" value="NZ_JBHRVV010000001.1"/>
</dbReference>
<keyword evidence="4" id="KW-0418">Kinase</keyword>
<keyword evidence="5" id="KW-0067">ATP-binding</keyword>
<dbReference type="InterPro" id="IPR014721">
    <property type="entry name" value="Ribsml_uS5_D2-typ_fold_subgr"/>
</dbReference>